<dbReference type="EMBL" id="JAFBIT010000001">
    <property type="protein sequence ID" value="MCF2651832.1"/>
    <property type="molecule type" value="Genomic_DNA"/>
</dbReference>
<evidence type="ECO:0008006" key="3">
    <source>
        <dbReference type="Google" id="ProtNLM"/>
    </source>
</evidence>
<gene>
    <name evidence="1" type="ORF">JQM67_04385</name>
</gene>
<evidence type="ECO:0000313" key="1">
    <source>
        <dbReference type="EMBL" id="MCF2651832.1"/>
    </source>
</evidence>
<proteinExistence type="predicted"/>
<evidence type="ECO:0000313" key="2">
    <source>
        <dbReference type="Proteomes" id="UP001299220"/>
    </source>
</evidence>
<keyword evidence="2" id="KW-1185">Reference proteome</keyword>
<name>A0ABS9CL09_9FIRM</name>
<comment type="caution">
    <text evidence="1">The sequence shown here is derived from an EMBL/GenBank/DDBJ whole genome shotgun (WGS) entry which is preliminary data.</text>
</comment>
<dbReference type="Proteomes" id="UP001299220">
    <property type="component" value="Unassembled WGS sequence"/>
</dbReference>
<organism evidence="1 2">
    <name type="scientific">Anaeromassilibacillus senegalensis</name>
    <dbReference type="NCBI Taxonomy" id="1673717"/>
    <lineage>
        <taxon>Bacteria</taxon>
        <taxon>Bacillati</taxon>
        <taxon>Bacillota</taxon>
        <taxon>Clostridia</taxon>
        <taxon>Eubacteriales</taxon>
        <taxon>Acutalibacteraceae</taxon>
        <taxon>Anaeromassilibacillus</taxon>
    </lineage>
</organism>
<protein>
    <recommendedName>
        <fullName evidence="3">DUF1540 domain-containing protein</fullName>
    </recommendedName>
</protein>
<accession>A0ABS9CL09</accession>
<sequence length="61" mass="6871">MKCENCKYYHTSYLFNRCGLTGDECFMPQVDCTLVDEDGGAHIRDFSGDEPFEHKETGGTA</sequence>
<reference evidence="1 2" key="1">
    <citation type="submission" date="2020-12" db="EMBL/GenBank/DDBJ databases">
        <title>Whole genome sequences of gut porcine anaerobes.</title>
        <authorList>
            <person name="Kubasova T."/>
            <person name="Jahodarova E."/>
            <person name="Rychlik I."/>
        </authorList>
    </citation>
    <scope>NUCLEOTIDE SEQUENCE [LARGE SCALE GENOMIC DNA]</scope>
    <source>
        <strain evidence="1 2">An867</strain>
    </source>
</reference>
<dbReference type="RefSeq" id="WP_235322833.1">
    <property type="nucleotide sequence ID" value="NZ_JAFBIT010000001.1"/>
</dbReference>